<evidence type="ECO:0000256" key="2">
    <source>
        <dbReference type="ARBA" id="ARBA00022723"/>
    </source>
</evidence>
<accession>I4F3Z4</accession>
<feature type="domain" description="Thiamine pyrophosphate enzyme TPP-binding" evidence="8">
    <location>
        <begin position="422"/>
        <end position="549"/>
    </location>
</feature>
<evidence type="ECO:0000256" key="7">
    <source>
        <dbReference type="SAM" id="MobiDB-lite"/>
    </source>
</evidence>
<evidence type="ECO:0000313" key="11">
    <source>
        <dbReference type="Proteomes" id="UP000006461"/>
    </source>
</evidence>
<dbReference type="OrthoDB" id="9791859at2"/>
<keyword evidence="6" id="KW-0474">Menaquinone biosynthesis</keyword>
<evidence type="ECO:0000259" key="8">
    <source>
        <dbReference type="Pfam" id="PF02775"/>
    </source>
</evidence>
<evidence type="ECO:0000256" key="1">
    <source>
        <dbReference type="ARBA" id="ARBA00022679"/>
    </source>
</evidence>
<dbReference type="UniPathway" id="UPA00079"/>
<sequence>MNPSTAFARVLVDELLRGGVSDAVVAPGSRSAPVALALADAEAAGLLRLHVRIDERTAAFLALGLARSSGRPVPVLTTSGTATAHLHAAVLEADSSGVPLLALTADRPPELRGTGANQTIDQPGLYGRAVRWAADVGVPEPGREAAQNRYWRSLVAKALLVARGELSGDPGPVHLNLALREPLMPDDAAPGTRPAPPSGDLAGRPDGAPWTAAAAAGEPRYAAPLTADGPPRTLLVAGDAPPAVGRSAAVVADQRGWPVLAEPSSGAWGASGAVRGPALLLGAQEWLAGQRPDRVVVVGRPMLSRPVSALLADPAVPVETYGATPRWADPGRGSALVGSAHLDPGLAVREGAARPDRTWAQLWTGAAARVGRAVDAELDDLPGRLTAPRLARDLVALLPAGALLVLGSSTPVRDVDRYAVPRPGLTVLANRGVAGIDGTISTAVGAALAHQGAGGGPAFALMGDLTFLHDLTGLLTGEGEAVPDLTVVVPDNDGGGIFAQLEPGQPQYAAGFRRVFGTPHGRDLVAVARSLGWAATAVTDPGQLVDALGAGGPRVVVVRTDAAAEAALGVRLRAAAAAALRQL</sequence>
<dbReference type="KEGG" id="mmar:MODMU_4977"/>
<dbReference type="Pfam" id="PF02775">
    <property type="entry name" value="TPP_enzyme_C"/>
    <property type="match status" value="1"/>
</dbReference>
<keyword evidence="11" id="KW-1185">Reference proteome</keyword>
<dbReference type="STRING" id="477641.MODMU_4977"/>
<dbReference type="GO" id="GO:0030976">
    <property type="term" value="F:thiamine pyrophosphate binding"/>
    <property type="evidence" value="ECO:0007669"/>
    <property type="project" value="UniProtKB-UniRule"/>
</dbReference>
<dbReference type="InterPro" id="IPR029061">
    <property type="entry name" value="THDP-binding"/>
</dbReference>
<dbReference type="Gene3D" id="3.40.50.1220">
    <property type="entry name" value="TPP-binding domain"/>
    <property type="match status" value="1"/>
</dbReference>
<comment type="subunit">
    <text evidence="6">Homodimer.</text>
</comment>
<dbReference type="InterPro" id="IPR012001">
    <property type="entry name" value="Thiamin_PyroP_enz_TPP-bd_dom"/>
</dbReference>
<dbReference type="NCBIfam" id="TIGR00173">
    <property type="entry name" value="menD"/>
    <property type="match status" value="1"/>
</dbReference>
<dbReference type="EMBL" id="FO203431">
    <property type="protein sequence ID" value="CCH90357.1"/>
    <property type="molecule type" value="Genomic_DNA"/>
</dbReference>
<dbReference type="Pfam" id="PF02776">
    <property type="entry name" value="TPP_enzyme_N"/>
    <property type="match status" value="1"/>
</dbReference>
<name>I4F3Z4_MODI5</name>
<comment type="cofactor">
    <cofactor evidence="6">
        <name>Mg(2+)</name>
        <dbReference type="ChEBI" id="CHEBI:18420"/>
    </cofactor>
    <cofactor evidence="6">
        <name>Mn(2+)</name>
        <dbReference type="ChEBI" id="CHEBI:29035"/>
    </cofactor>
</comment>
<dbReference type="GO" id="GO:0000287">
    <property type="term" value="F:magnesium ion binding"/>
    <property type="evidence" value="ECO:0007669"/>
    <property type="project" value="UniProtKB-UniRule"/>
</dbReference>
<proteinExistence type="inferred from homology"/>
<comment type="catalytic activity">
    <reaction evidence="6">
        <text>isochorismate + 2-oxoglutarate + H(+) = 5-enolpyruvoyl-6-hydroxy-2-succinyl-cyclohex-3-ene-1-carboxylate + CO2</text>
        <dbReference type="Rhea" id="RHEA:25593"/>
        <dbReference type="ChEBI" id="CHEBI:15378"/>
        <dbReference type="ChEBI" id="CHEBI:16526"/>
        <dbReference type="ChEBI" id="CHEBI:16810"/>
        <dbReference type="ChEBI" id="CHEBI:29780"/>
        <dbReference type="ChEBI" id="CHEBI:58818"/>
        <dbReference type="EC" id="2.2.1.9"/>
    </reaction>
</comment>
<comment type="pathway">
    <text evidence="6">Quinol/quinone metabolism; 1,4-dihydroxy-2-naphthoate biosynthesis; 1,4-dihydroxy-2-naphthoate from chorismate: step 2/7.</text>
</comment>
<evidence type="ECO:0000256" key="5">
    <source>
        <dbReference type="ARBA" id="ARBA00023211"/>
    </source>
</evidence>
<protein>
    <recommendedName>
        <fullName evidence="6">2-succinyl-5-enolpyruvyl-6-hydroxy-3-cyclohexene-1-carboxylate synthase</fullName>
        <shortName evidence="6">SEPHCHC synthase</shortName>
        <ecNumber evidence="6">2.2.1.9</ecNumber>
    </recommendedName>
    <alternativeName>
        <fullName evidence="6">Menaquinone biosynthesis protein MenD</fullName>
    </alternativeName>
</protein>
<dbReference type="SUPFAM" id="SSF52518">
    <property type="entry name" value="Thiamin diphosphate-binding fold (THDP-binding)"/>
    <property type="match status" value="2"/>
</dbReference>
<dbReference type="PANTHER" id="PTHR42916">
    <property type="entry name" value="2-SUCCINYL-5-ENOLPYRUVYL-6-HYDROXY-3-CYCLOHEXENE-1-CARBOXYLATE SYNTHASE"/>
    <property type="match status" value="1"/>
</dbReference>
<dbReference type="CDD" id="cd02009">
    <property type="entry name" value="TPP_SHCHC_synthase"/>
    <property type="match status" value="1"/>
</dbReference>
<dbReference type="EC" id="2.2.1.9" evidence="6"/>
<keyword evidence="4 6" id="KW-0786">Thiamine pyrophosphate</keyword>
<dbReference type="HOGENOM" id="CLU_006051_4_0_11"/>
<comment type="function">
    <text evidence="6">Catalyzes the thiamine diphosphate-dependent decarboxylation of 2-oxoglutarate and the subsequent addition of the resulting succinic semialdehyde-thiamine pyrophosphate anion to isochorismate to yield 2-succinyl-5-enolpyruvyl-6-hydroxy-3-cyclohexene-1-carboxylate (SEPHCHC).</text>
</comment>
<dbReference type="GO" id="GO:0030145">
    <property type="term" value="F:manganese ion binding"/>
    <property type="evidence" value="ECO:0007669"/>
    <property type="project" value="UniProtKB-UniRule"/>
</dbReference>
<comment type="cofactor">
    <cofactor evidence="6">
        <name>thiamine diphosphate</name>
        <dbReference type="ChEBI" id="CHEBI:58937"/>
    </cofactor>
    <text evidence="6">Binds 1 thiamine pyrophosphate per subunit.</text>
</comment>
<evidence type="ECO:0000256" key="6">
    <source>
        <dbReference type="HAMAP-Rule" id="MF_01659"/>
    </source>
</evidence>
<evidence type="ECO:0000256" key="4">
    <source>
        <dbReference type="ARBA" id="ARBA00023052"/>
    </source>
</evidence>
<dbReference type="UniPathway" id="UPA01057">
    <property type="reaction ID" value="UER00164"/>
</dbReference>
<feature type="domain" description="Thiamine pyrophosphate enzyme N-terminal TPP-binding" evidence="9">
    <location>
        <begin position="7"/>
        <end position="123"/>
    </location>
</feature>
<organism evidence="10 11">
    <name type="scientific">Modestobacter italicus (strain DSM 44449 / CECT 9708 / BC 501)</name>
    <dbReference type="NCBI Taxonomy" id="2732864"/>
    <lineage>
        <taxon>Bacteria</taxon>
        <taxon>Bacillati</taxon>
        <taxon>Actinomycetota</taxon>
        <taxon>Actinomycetes</taxon>
        <taxon>Geodermatophilales</taxon>
        <taxon>Geodermatophilaceae</taxon>
        <taxon>Modestobacter</taxon>
    </lineage>
</organism>
<comment type="pathway">
    <text evidence="6">Quinol/quinone metabolism; menaquinone biosynthesis.</text>
</comment>
<dbReference type="PATRIC" id="fig|477641.3.peg.4676"/>
<dbReference type="GO" id="GO:0009234">
    <property type="term" value="P:menaquinone biosynthetic process"/>
    <property type="evidence" value="ECO:0007669"/>
    <property type="project" value="UniProtKB-UniRule"/>
</dbReference>
<comment type="similarity">
    <text evidence="6">Belongs to the TPP enzyme family. MenD subfamily.</text>
</comment>
<dbReference type="Proteomes" id="UP000006461">
    <property type="component" value="Chromosome"/>
</dbReference>
<dbReference type="Gene3D" id="3.40.50.970">
    <property type="match status" value="2"/>
</dbReference>
<evidence type="ECO:0000256" key="3">
    <source>
        <dbReference type="ARBA" id="ARBA00022842"/>
    </source>
</evidence>
<dbReference type="GO" id="GO:0070204">
    <property type="term" value="F:2-succinyl-5-enolpyruvyl-6-hydroxy-3-cyclohexene-1-carboxylic-acid synthase activity"/>
    <property type="evidence" value="ECO:0007669"/>
    <property type="project" value="UniProtKB-UniRule"/>
</dbReference>
<dbReference type="HAMAP" id="MF_01659">
    <property type="entry name" value="MenD"/>
    <property type="match status" value="1"/>
</dbReference>
<dbReference type="PIRSF" id="PIRSF004983">
    <property type="entry name" value="MenD"/>
    <property type="match status" value="1"/>
</dbReference>
<dbReference type="CDD" id="cd07037">
    <property type="entry name" value="TPP_PYR_MenD"/>
    <property type="match status" value="1"/>
</dbReference>
<dbReference type="eggNOG" id="COG1165">
    <property type="taxonomic scope" value="Bacteria"/>
</dbReference>
<keyword evidence="2 6" id="KW-0479">Metal-binding</keyword>
<reference evidence="10 11" key="1">
    <citation type="journal article" date="2012" name="J. Bacteriol.">
        <title>Genome Sequence of Radiation-Resistant Modestobacter marinus Strain BC501, a Representative Actinobacterium That Thrives on Calcareous Stone Surfaces.</title>
        <authorList>
            <person name="Normand P."/>
            <person name="Gury J."/>
            <person name="Pujic P."/>
            <person name="Chouaia B."/>
            <person name="Crotti E."/>
            <person name="Brusetti L."/>
            <person name="Daffonchio D."/>
            <person name="Vacherie B."/>
            <person name="Barbe V."/>
            <person name="Medigue C."/>
            <person name="Calteau A."/>
            <person name="Ghodhbane-Gtari F."/>
            <person name="Essoussi I."/>
            <person name="Nouioui I."/>
            <person name="Abbassi-Ghozzi I."/>
            <person name="Gtari M."/>
        </authorList>
    </citation>
    <scope>NUCLEOTIDE SEQUENCE [LARGE SCALE GENOMIC DNA]</scope>
    <source>
        <strain evidence="11">BC 501</strain>
    </source>
</reference>
<evidence type="ECO:0000313" key="10">
    <source>
        <dbReference type="EMBL" id="CCH90357.1"/>
    </source>
</evidence>
<keyword evidence="5 6" id="KW-0464">Manganese</keyword>
<dbReference type="OMA" id="YDSNALW"/>
<keyword evidence="1 6" id="KW-0808">Transferase</keyword>
<dbReference type="InterPro" id="IPR011766">
    <property type="entry name" value="TPP_enzyme_TPP-bd"/>
</dbReference>
<keyword evidence="3 6" id="KW-0460">Magnesium</keyword>
<evidence type="ECO:0000259" key="9">
    <source>
        <dbReference type="Pfam" id="PF02776"/>
    </source>
</evidence>
<dbReference type="AlphaFoldDB" id="I4F3Z4"/>
<dbReference type="InterPro" id="IPR004433">
    <property type="entry name" value="MenaQ_synth_MenD"/>
</dbReference>
<feature type="region of interest" description="Disordered" evidence="7">
    <location>
        <begin position="184"/>
        <end position="211"/>
    </location>
</feature>
<dbReference type="PANTHER" id="PTHR42916:SF1">
    <property type="entry name" value="PROTEIN PHYLLO, CHLOROPLASTIC"/>
    <property type="match status" value="1"/>
</dbReference>
<gene>
    <name evidence="6 10" type="primary">menD</name>
    <name evidence="10" type="ordered locus">MODMU_4977</name>
</gene>